<dbReference type="AlphaFoldDB" id="A0A6S6SS52"/>
<dbReference type="EMBL" id="CACVAR010000144">
    <property type="protein sequence ID" value="CAA6805857.1"/>
    <property type="molecule type" value="Genomic_DNA"/>
</dbReference>
<accession>A0A6S6SS52</accession>
<feature type="non-terminal residue" evidence="2">
    <location>
        <position position="1"/>
    </location>
</feature>
<protein>
    <submittedName>
        <fullName evidence="2">Beta-mannosidase</fullName>
    </submittedName>
</protein>
<dbReference type="GO" id="GO:0006516">
    <property type="term" value="P:glycoprotein catabolic process"/>
    <property type="evidence" value="ECO:0007669"/>
    <property type="project" value="TreeGrafter"/>
</dbReference>
<keyword evidence="1" id="KW-0378">Hydrolase</keyword>
<dbReference type="InterPro" id="IPR017853">
    <property type="entry name" value="GH"/>
</dbReference>
<dbReference type="PANTHER" id="PTHR43730">
    <property type="entry name" value="BETA-MANNOSIDASE"/>
    <property type="match status" value="1"/>
</dbReference>
<gene>
    <name evidence="2" type="ORF">HELGO_WM91444</name>
</gene>
<dbReference type="Gene3D" id="3.20.20.80">
    <property type="entry name" value="Glycosidases"/>
    <property type="match status" value="1"/>
</dbReference>
<dbReference type="Gene3D" id="2.60.40.10">
    <property type="entry name" value="Immunoglobulins"/>
    <property type="match status" value="1"/>
</dbReference>
<organism evidence="2">
    <name type="scientific">uncultured Sulfurovum sp</name>
    <dbReference type="NCBI Taxonomy" id="269237"/>
    <lineage>
        <taxon>Bacteria</taxon>
        <taxon>Pseudomonadati</taxon>
        <taxon>Campylobacterota</taxon>
        <taxon>Epsilonproteobacteria</taxon>
        <taxon>Campylobacterales</taxon>
        <taxon>Sulfurovaceae</taxon>
        <taxon>Sulfurovum</taxon>
        <taxon>environmental samples</taxon>
    </lineage>
</organism>
<evidence type="ECO:0000256" key="1">
    <source>
        <dbReference type="ARBA" id="ARBA00023295"/>
    </source>
</evidence>
<keyword evidence="1" id="KW-0326">Glycosidase</keyword>
<dbReference type="InterPro" id="IPR013783">
    <property type="entry name" value="Ig-like_fold"/>
</dbReference>
<dbReference type="SUPFAM" id="SSF51445">
    <property type="entry name" value="(Trans)glycosidases"/>
    <property type="match status" value="1"/>
</dbReference>
<sequence>AQVITEYGAQAIPNFESLKKFVPNKYLKPTYKKAKEHWEYHNFQFKNSNDYGIKFKGSVKQFIKDSQTYQADLIKFATEMLRIQKYDTTTAVFQFMFKEGWPSMNWGVVDYYLKPKLGYKALKEAYAPIIIVAKQKKDNGLAFYVVNDTVEAIEEATLHISIEANKSYIKSYTYPVSVTKDSLVNLGTLLRLYQDIKLSIELKDKEQKTLTKNSYNFSPFKAEKLVKKTKD</sequence>
<name>A0A6S6SS52_9BACT</name>
<proteinExistence type="predicted"/>
<dbReference type="InterPro" id="IPR050887">
    <property type="entry name" value="Beta-mannosidase_GH2"/>
</dbReference>
<evidence type="ECO:0000313" key="2">
    <source>
        <dbReference type="EMBL" id="CAA6805857.1"/>
    </source>
</evidence>
<dbReference type="GO" id="GO:0004567">
    <property type="term" value="F:beta-mannosidase activity"/>
    <property type="evidence" value="ECO:0007669"/>
    <property type="project" value="TreeGrafter"/>
</dbReference>
<reference evidence="2" key="1">
    <citation type="submission" date="2020-01" db="EMBL/GenBank/DDBJ databases">
        <authorList>
            <person name="Meier V. D."/>
            <person name="Meier V D."/>
        </authorList>
    </citation>
    <scope>NUCLEOTIDE SEQUENCE</scope>
    <source>
        <strain evidence="2">HLG_WM_MAG_03</strain>
    </source>
</reference>
<dbReference type="PANTHER" id="PTHR43730:SF1">
    <property type="entry name" value="BETA-MANNOSIDASE"/>
    <property type="match status" value="1"/>
</dbReference>